<dbReference type="InterPro" id="IPR005039">
    <property type="entry name" value="Ant_C"/>
</dbReference>
<feature type="domain" description="Antirepressor protein C-terminal" evidence="1">
    <location>
        <begin position="156"/>
        <end position="264"/>
    </location>
</feature>
<organism evidence="3 4">
    <name type="scientific">Clostridium butyricum</name>
    <dbReference type="NCBI Taxonomy" id="1492"/>
    <lineage>
        <taxon>Bacteria</taxon>
        <taxon>Bacillati</taxon>
        <taxon>Bacillota</taxon>
        <taxon>Clostridia</taxon>
        <taxon>Eubacteriales</taxon>
        <taxon>Clostridiaceae</taxon>
        <taxon>Clostridium</taxon>
    </lineage>
</organism>
<evidence type="ECO:0000313" key="3">
    <source>
        <dbReference type="EMBL" id="GEQ22762.1"/>
    </source>
</evidence>
<dbReference type="EMBL" id="BKBC01000059">
    <property type="protein sequence ID" value="GEQ22762.1"/>
    <property type="molecule type" value="Genomic_DNA"/>
</dbReference>
<evidence type="ECO:0000259" key="2">
    <source>
        <dbReference type="Pfam" id="PF08346"/>
    </source>
</evidence>
<proteinExistence type="predicted"/>
<gene>
    <name evidence="3" type="ORF">CBU02nite_32680</name>
</gene>
<sequence length="267" mass="30765">MDKFLTVSQIKPREAKPKERKERSYSEPIKINDDGLVSARELHEFLEVGRDFTTWIKGRIIKYDFDENIDFIIIESFHQNGGKGGRPEKDYVITIDMAKELSMVENNAKGKQARKYFIQVEKAWNSPEMIMKRALEFANKQVESLKLESKEHMKLIEEQKPKVVFADAVSTSKTSILVGELAKILKQNGIDVGAVRLFTWLRDNGYLIKRKGTDWNMPTQRSMEQGLFEIKESTHLNGDGVNVTTKTPKVTGKGQQYFINKFLNKED</sequence>
<dbReference type="Pfam" id="PF08346">
    <property type="entry name" value="AntA"/>
    <property type="match status" value="1"/>
</dbReference>
<comment type="caution">
    <text evidence="3">The sequence shown here is derived from an EMBL/GenBank/DDBJ whole genome shotgun (WGS) entry which is preliminary data.</text>
</comment>
<dbReference type="Proteomes" id="UP000321089">
    <property type="component" value="Unassembled WGS sequence"/>
</dbReference>
<reference evidence="3 4" key="1">
    <citation type="submission" date="2019-07" db="EMBL/GenBank/DDBJ databases">
        <title>Whole genome shotgun sequence of Clostridium butyricum NBRC 3858.</title>
        <authorList>
            <person name="Hosoyama A."/>
            <person name="Uohara A."/>
            <person name="Ohji S."/>
            <person name="Ichikawa N."/>
        </authorList>
    </citation>
    <scope>NUCLEOTIDE SEQUENCE [LARGE SCALE GENOMIC DNA]</scope>
    <source>
        <strain evidence="3 4">NBRC 3858</strain>
    </source>
</reference>
<protein>
    <submittedName>
        <fullName evidence="3">Oxidoreductase</fullName>
    </submittedName>
</protein>
<evidence type="ECO:0000259" key="1">
    <source>
        <dbReference type="Pfam" id="PF03374"/>
    </source>
</evidence>
<name>A0A512TR76_CLOBU</name>
<dbReference type="Pfam" id="PF03374">
    <property type="entry name" value="ANT"/>
    <property type="match status" value="1"/>
</dbReference>
<dbReference type="AlphaFoldDB" id="A0A512TR76"/>
<feature type="domain" description="AntA/AntB antirepressor" evidence="2">
    <location>
        <begin position="37"/>
        <end position="107"/>
    </location>
</feature>
<accession>A0A512TR76</accession>
<dbReference type="InterPro" id="IPR013557">
    <property type="entry name" value="AntA/B_antirep"/>
</dbReference>
<dbReference type="PANTHER" id="PTHR36180:SF1">
    <property type="entry name" value="ANTA_ANTB ANTIREPRESSOR DOMAIN-CONTAINING PROTEIN"/>
    <property type="match status" value="1"/>
</dbReference>
<dbReference type="PANTHER" id="PTHR36180">
    <property type="entry name" value="DNA-BINDING PROTEIN-RELATED-RELATED"/>
    <property type="match status" value="1"/>
</dbReference>
<evidence type="ECO:0000313" key="4">
    <source>
        <dbReference type="Proteomes" id="UP000321089"/>
    </source>
</evidence>
<dbReference type="GO" id="GO:0003677">
    <property type="term" value="F:DNA binding"/>
    <property type="evidence" value="ECO:0007669"/>
    <property type="project" value="InterPro"/>
</dbReference>
<dbReference type="RefSeq" id="WP_146869069.1">
    <property type="nucleotide sequence ID" value="NZ_BKBC01000059.1"/>
</dbReference>